<organism evidence="4 6">
    <name type="scientific">Rotaria sordida</name>
    <dbReference type="NCBI Taxonomy" id="392033"/>
    <lineage>
        <taxon>Eukaryota</taxon>
        <taxon>Metazoa</taxon>
        <taxon>Spiralia</taxon>
        <taxon>Gnathifera</taxon>
        <taxon>Rotifera</taxon>
        <taxon>Eurotatoria</taxon>
        <taxon>Bdelloidea</taxon>
        <taxon>Philodinida</taxon>
        <taxon>Philodinidae</taxon>
        <taxon>Rotaria</taxon>
    </lineage>
</organism>
<evidence type="ECO:0000313" key="2">
    <source>
        <dbReference type="EMBL" id="CAF1205986.1"/>
    </source>
</evidence>
<gene>
    <name evidence="4" type="ORF">JXQ802_LOCUS39294</name>
    <name evidence="5" type="ORF">JXQ802_LOCUS39313</name>
    <name evidence="2" type="ORF">PYM288_LOCUS25127</name>
    <name evidence="3" type="ORF">PYM288_LOCUS25152</name>
</gene>
<keyword evidence="6" id="KW-1185">Reference proteome</keyword>
<accession>A0A815RSX8</accession>
<evidence type="ECO:0000313" key="5">
    <source>
        <dbReference type="EMBL" id="CAF1481244.1"/>
    </source>
</evidence>
<dbReference type="Proteomes" id="UP000663870">
    <property type="component" value="Unassembled WGS sequence"/>
</dbReference>
<dbReference type="EMBL" id="CAJNOH010001341">
    <property type="protein sequence ID" value="CAF1206497.1"/>
    <property type="molecule type" value="Genomic_DNA"/>
</dbReference>
<dbReference type="PANTHER" id="PTHR33887">
    <property type="entry name" value="PB1 DOMAIN-CONTAINING PROTEIN"/>
    <property type="match status" value="1"/>
</dbReference>
<comment type="caution">
    <text evidence="4">The sequence shown here is derived from an EMBL/GenBank/DDBJ whole genome shotgun (WGS) entry which is preliminary data.</text>
</comment>
<evidence type="ECO:0000313" key="3">
    <source>
        <dbReference type="EMBL" id="CAF1206497.1"/>
    </source>
</evidence>
<feature type="region of interest" description="Disordered" evidence="1">
    <location>
        <begin position="176"/>
        <end position="211"/>
    </location>
</feature>
<sequence>MAFTISSPTRRVHYQSQIYNNPPSLSHSLSIGESTNLNESFSSSFISSIPLITIIYSNSSLSKVNPFTVRRKNQQLLLNSYASCHRLLDHIKPIIGIQHDEIIDLMDNEGKLKELHTHGDEYASQYLTGRNTYYVLKVENDTAVGEKRYIPNFNLDQIDQKIYSILTTSLNSLNKSANKTKRPTGASKQNTPTQITSNTTQSKTKRTSNRK</sequence>
<protein>
    <submittedName>
        <fullName evidence="4">Uncharacterized protein</fullName>
    </submittedName>
</protein>
<dbReference type="Proteomes" id="UP000663854">
    <property type="component" value="Unassembled WGS sequence"/>
</dbReference>
<dbReference type="EMBL" id="CAJNOH010001338">
    <property type="protein sequence ID" value="CAF1205986.1"/>
    <property type="molecule type" value="Genomic_DNA"/>
</dbReference>
<name>A0A815RSX8_9BILA</name>
<dbReference type="EMBL" id="CAJNOL010002256">
    <property type="protein sequence ID" value="CAF1480878.1"/>
    <property type="molecule type" value="Genomic_DNA"/>
</dbReference>
<dbReference type="AlphaFoldDB" id="A0A815RSX8"/>
<evidence type="ECO:0000256" key="1">
    <source>
        <dbReference type="SAM" id="MobiDB-lite"/>
    </source>
</evidence>
<proteinExistence type="predicted"/>
<dbReference type="Pfam" id="PF15874">
    <property type="entry name" value="Il2rg"/>
    <property type="match status" value="1"/>
</dbReference>
<evidence type="ECO:0000313" key="6">
    <source>
        <dbReference type="Proteomes" id="UP000663870"/>
    </source>
</evidence>
<dbReference type="InterPro" id="IPR039471">
    <property type="entry name" value="CXorf65-like"/>
</dbReference>
<reference evidence="4" key="1">
    <citation type="submission" date="2021-02" db="EMBL/GenBank/DDBJ databases">
        <authorList>
            <person name="Nowell W R."/>
        </authorList>
    </citation>
    <scope>NUCLEOTIDE SEQUENCE</scope>
</reference>
<feature type="compositionally biased region" description="Polar residues" evidence="1">
    <location>
        <begin position="186"/>
        <end position="202"/>
    </location>
</feature>
<dbReference type="PANTHER" id="PTHR33887:SF5">
    <property type="entry name" value="PB1 DOMAIN-CONTAINING PROTEIN"/>
    <property type="match status" value="1"/>
</dbReference>
<dbReference type="EMBL" id="CAJNOL010002258">
    <property type="protein sequence ID" value="CAF1481244.1"/>
    <property type="molecule type" value="Genomic_DNA"/>
</dbReference>
<evidence type="ECO:0000313" key="4">
    <source>
        <dbReference type="EMBL" id="CAF1480878.1"/>
    </source>
</evidence>